<proteinExistence type="predicted"/>
<accession>A0A4Z2EL00</accession>
<evidence type="ECO:0000259" key="10">
    <source>
        <dbReference type="PROSITE" id="PS51034"/>
    </source>
</evidence>
<dbReference type="GO" id="GO:0016020">
    <property type="term" value="C:membrane"/>
    <property type="evidence" value="ECO:0007669"/>
    <property type="project" value="UniProtKB-SubCell"/>
</dbReference>
<dbReference type="PANTHER" id="PTHR31463">
    <property type="entry name" value="MACROPHAGE-EXPRESSED GENE 1 PROTEIN"/>
    <property type="match status" value="1"/>
</dbReference>
<dbReference type="InterPro" id="IPR001507">
    <property type="entry name" value="ZP_dom"/>
</dbReference>
<sequence length="256" mass="28897">MSLPSWDIIVDGCANPDDSYVTIFHPVVSDARVLVSSHIKRFSMKMFTFTKDEEVLKNEIFVHCDAEICDSHSQADGSCRGQCVQVAHQMNYRRQGKRIIMKVAKTLLALSLLHVCSSVPISRPTNWLRQCRASSNLSITALEVLPGGGWDNLRNMDAGRVMNLSYFQCQTTEDGLYLIPDEVFVIPHKETSIEMNSEIISSWLEQSSLTSNSINAESSFFLVLNGKFSKENQRMKTHQVKDSSTTARVQVSFYFL</sequence>
<dbReference type="InterPro" id="IPR042235">
    <property type="entry name" value="ZP-C_dom"/>
</dbReference>
<keyword evidence="12" id="KW-1185">Reference proteome</keyword>
<evidence type="ECO:0000256" key="2">
    <source>
        <dbReference type="ARBA" id="ARBA00022452"/>
    </source>
</evidence>
<keyword evidence="4" id="KW-0812">Transmembrane</keyword>
<comment type="caution">
    <text evidence="11">The sequence shown here is derived from an EMBL/GenBank/DDBJ whole genome shotgun (WGS) entry which is preliminary data.</text>
</comment>
<dbReference type="EMBL" id="SRLO01006029">
    <property type="protein sequence ID" value="TNN29134.1"/>
    <property type="molecule type" value="Genomic_DNA"/>
</dbReference>
<evidence type="ECO:0000256" key="9">
    <source>
        <dbReference type="ARBA" id="ARBA00023180"/>
    </source>
</evidence>
<gene>
    <name evidence="11" type="primary">Mpeg1_1</name>
    <name evidence="11" type="ORF">EYF80_060718</name>
</gene>
<keyword evidence="8" id="KW-1015">Disulfide bond</keyword>
<dbReference type="InterPro" id="IPR039707">
    <property type="entry name" value="MPEG1"/>
</dbReference>
<name>A0A4Z2EL00_9TELE</name>
<evidence type="ECO:0000256" key="6">
    <source>
        <dbReference type="ARBA" id="ARBA00022859"/>
    </source>
</evidence>
<reference evidence="11 12" key="1">
    <citation type="submission" date="2019-03" db="EMBL/GenBank/DDBJ databases">
        <title>First draft genome of Liparis tanakae, snailfish: a comprehensive survey of snailfish specific genes.</title>
        <authorList>
            <person name="Kim W."/>
            <person name="Song I."/>
            <person name="Jeong J.-H."/>
            <person name="Kim D."/>
            <person name="Kim S."/>
            <person name="Ryu S."/>
            <person name="Song J.Y."/>
            <person name="Lee S.K."/>
        </authorList>
    </citation>
    <scope>NUCLEOTIDE SEQUENCE [LARGE SCALE GENOMIC DNA]</scope>
    <source>
        <tissue evidence="11">Muscle</tissue>
    </source>
</reference>
<dbReference type="OrthoDB" id="5950457at2759"/>
<evidence type="ECO:0000256" key="4">
    <source>
        <dbReference type="ARBA" id="ARBA00022692"/>
    </source>
</evidence>
<feature type="domain" description="ZP" evidence="10">
    <location>
        <begin position="1"/>
        <end position="86"/>
    </location>
</feature>
<dbReference type="Gene3D" id="2.60.40.4100">
    <property type="entry name" value="Zona pellucida, ZP-C domain"/>
    <property type="match status" value="1"/>
</dbReference>
<evidence type="ECO:0000256" key="5">
    <source>
        <dbReference type="ARBA" id="ARBA00022729"/>
    </source>
</evidence>
<evidence type="ECO:0000256" key="8">
    <source>
        <dbReference type="ARBA" id="ARBA00023157"/>
    </source>
</evidence>
<evidence type="ECO:0000313" key="12">
    <source>
        <dbReference type="Proteomes" id="UP000314294"/>
    </source>
</evidence>
<keyword evidence="7" id="KW-0472">Membrane</keyword>
<evidence type="ECO:0000313" key="11">
    <source>
        <dbReference type="EMBL" id="TNN29134.1"/>
    </source>
</evidence>
<dbReference type="GO" id="GO:0042742">
    <property type="term" value="P:defense response to bacterium"/>
    <property type="evidence" value="ECO:0007669"/>
    <property type="project" value="TreeGrafter"/>
</dbReference>
<dbReference type="GO" id="GO:0045087">
    <property type="term" value="P:innate immune response"/>
    <property type="evidence" value="ECO:0007669"/>
    <property type="project" value="UniProtKB-KW"/>
</dbReference>
<keyword evidence="6" id="KW-0391">Immunity</keyword>
<keyword evidence="2" id="KW-1134">Transmembrane beta strand</keyword>
<keyword evidence="3" id="KW-0399">Innate immunity</keyword>
<evidence type="ECO:0000256" key="1">
    <source>
        <dbReference type="ARBA" id="ARBA00004141"/>
    </source>
</evidence>
<dbReference type="Pfam" id="PF00100">
    <property type="entry name" value="Zona_pellucida"/>
    <property type="match status" value="1"/>
</dbReference>
<comment type="subcellular location">
    <subcellularLocation>
        <location evidence="1">Membrane</location>
        <topology evidence="1">Multi-pass membrane protein</topology>
    </subcellularLocation>
</comment>
<evidence type="ECO:0000256" key="3">
    <source>
        <dbReference type="ARBA" id="ARBA00022588"/>
    </source>
</evidence>
<protein>
    <submittedName>
        <fullName evidence="11">Macrophage-expressed gene 1 protein</fullName>
    </submittedName>
</protein>
<evidence type="ECO:0000256" key="7">
    <source>
        <dbReference type="ARBA" id="ARBA00023136"/>
    </source>
</evidence>
<keyword evidence="9" id="KW-0325">Glycoprotein</keyword>
<dbReference type="Proteomes" id="UP000314294">
    <property type="component" value="Unassembled WGS sequence"/>
</dbReference>
<dbReference type="PROSITE" id="PS51034">
    <property type="entry name" value="ZP_2"/>
    <property type="match status" value="1"/>
</dbReference>
<dbReference type="AlphaFoldDB" id="A0A4Z2EL00"/>
<dbReference type="PANTHER" id="PTHR31463:SF4">
    <property type="entry name" value="MACROPHAGE-EXPRESSED GENE 1 PROTEIN"/>
    <property type="match status" value="1"/>
</dbReference>
<organism evidence="11 12">
    <name type="scientific">Liparis tanakae</name>
    <name type="common">Tanaka's snailfish</name>
    <dbReference type="NCBI Taxonomy" id="230148"/>
    <lineage>
        <taxon>Eukaryota</taxon>
        <taxon>Metazoa</taxon>
        <taxon>Chordata</taxon>
        <taxon>Craniata</taxon>
        <taxon>Vertebrata</taxon>
        <taxon>Euteleostomi</taxon>
        <taxon>Actinopterygii</taxon>
        <taxon>Neopterygii</taxon>
        <taxon>Teleostei</taxon>
        <taxon>Neoteleostei</taxon>
        <taxon>Acanthomorphata</taxon>
        <taxon>Eupercaria</taxon>
        <taxon>Perciformes</taxon>
        <taxon>Cottioidei</taxon>
        <taxon>Cottales</taxon>
        <taxon>Liparidae</taxon>
        <taxon>Liparis</taxon>
    </lineage>
</organism>
<dbReference type="InterPro" id="IPR055355">
    <property type="entry name" value="ZP-C"/>
</dbReference>
<keyword evidence="5" id="KW-0732">Signal</keyword>